<name>A0A318EH55_9FIRM</name>
<feature type="transmembrane region" description="Helical" evidence="2">
    <location>
        <begin position="27"/>
        <end position="47"/>
    </location>
</feature>
<proteinExistence type="predicted"/>
<keyword evidence="2" id="KW-0812">Transmembrane</keyword>
<feature type="transmembrane region" description="Helical" evidence="2">
    <location>
        <begin position="59"/>
        <end position="78"/>
    </location>
</feature>
<feature type="transmembrane region" description="Helical" evidence="2">
    <location>
        <begin position="145"/>
        <end position="166"/>
    </location>
</feature>
<accession>A0A318EH55</accession>
<evidence type="ECO:0000313" key="4">
    <source>
        <dbReference type="EMBL" id="PXV70119.1"/>
    </source>
</evidence>
<gene>
    <name evidence="4" type="ORF">C8C78_101116</name>
</gene>
<evidence type="ECO:0000256" key="2">
    <source>
        <dbReference type="SAM" id="Phobius"/>
    </source>
</evidence>
<evidence type="ECO:0000256" key="1">
    <source>
        <dbReference type="SAM" id="Coils"/>
    </source>
</evidence>
<dbReference type="Proteomes" id="UP000247389">
    <property type="component" value="Unassembled WGS sequence"/>
</dbReference>
<feature type="transmembrane region" description="Helical" evidence="2">
    <location>
        <begin position="172"/>
        <end position="194"/>
    </location>
</feature>
<keyword evidence="2" id="KW-1133">Transmembrane helix</keyword>
<dbReference type="Pfam" id="PF20712">
    <property type="entry name" value="CyanoTRADDas_TM"/>
    <property type="match status" value="1"/>
</dbReference>
<feature type="domain" description="Cyanobacterial TRADD-N associated 2 transmembrane" evidence="3">
    <location>
        <begin position="135"/>
        <end position="203"/>
    </location>
</feature>
<feature type="coiled-coil region" evidence="1">
    <location>
        <begin position="86"/>
        <end position="113"/>
    </location>
</feature>
<organism evidence="4 5">
    <name type="scientific">Halanaerobium congolense</name>
    <dbReference type="NCBI Taxonomy" id="54121"/>
    <lineage>
        <taxon>Bacteria</taxon>
        <taxon>Bacillati</taxon>
        <taxon>Bacillota</taxon>
        <taxon>Clostridia</taxon>
        <taxon>Halanaerobiales</taxon>
        <taxon>Halanaerobiaceae</taxon>
        <taxon>Halanaerobium</taxon>
    </lineage>
</organism>
<dbReference type="AlphaFoldDB" id="A0A318EH55"/>
<dbReference type="InterPro" id="IPR048567">
    <property type="entry name" value="CyanoTRADDas_TM"/>
</dbReference>
<dbReference type="EMBL" id="QICM01000001">
    <property type="protein sequence ID" value="PXV70119.1"/>
    <property type="molecule type" value="Genomic_DNA"/>
</dbReference>
<comment type="caution">
    <text evidence="4">The sequence shown here is derived from an EMBL/GenBank/DDBJ whole genome shotgun (WGS) entry which is preliminary data.</text>
</comment>
<reference evidence="4 5" key="1">
    <citation type="submission" date="2018-04" db="EMBL/GenBank/DDBJ databases">
        <title>Subsurface microbial communities from deep shales in Ohio and West Virginia, USA.</title>
        <authorList>
            <person name="Wrighton K."/>
        </authorList>
    </citation>
    <scope>NUCLEOTIDE SEQUENCE [LARGE SCALE GENOMIC DNA]</scope>
    <source>
        <strain evidence="4 5">MSL28</strain>
    </source>
</reference>
<evidence type="ECO:0000259" key="3">
    <source>
        <dbReference type="Pfam" id="PF20712"/>
    </source>
</evidence>
<keyword evidence="2" id="KW-0472">Membrane</keyword>
<keyword evidence="1" id="KW-0175">Coiled coil</keyword>
<sequence length="259" mass="30520">MSLIDRIKEILLQLVEKFRNNTKMRKYSLIISIILLFLSLILLFYFKYFQQGYQNLKEFSAILAVSTIISLFVIILSYTEIEVDNMKTTKLDLQNLREEREKLENDLKTEESEQKDIFNIIRLNLNQITEYYTISKNQAKKSYNLSILAIILGLFTIIFGIWIFYFDINSNLSISILTSVAGIILEFIGGAYFYMYKENKKQLNYFYSELVDMQDIMLSIKLCNSLKEEKRNNAKEKIIDSLIKISSRENNNRFSALEN</sequence>
<evidence type="ECO:0000313" key="5">
    <source>
        <dbReference type="Proteomes" id="UP000247389"/>
    </source>
</evidence>
<protein>
    <recommendedName>
        <fullName evidence="3">Cyanobacterial TRADD-N associated 2 transmembrane domain-containing protein</fullName>
    </recommendedName>
</protein>